<reference evidence="6 7" key="1">
    <citation type="submission" date="2017-08" db="EMBL/GenBank/DDBJ databases">
        <title>The whole genome shortgun sequences of strain Leeuwenhoekiella nanhaiensis G18 from the South China Sea.</title>
        <authorList>
            <person name="Liu Q."/>
        </authorList>
    </citation>
    <scope>NUCLEOTIDE SEQUENCE [LARGE SCALE GENOMIC DNA]</scope>
    <source>
        <strain evidence="6 7">G18</strain>
    </source>
</reference>
<evidence type="ECO:0000256" key="2">
    <source>
        <dbReference type="ARBA" id="ARBA00022692"/>
    </source>
</evidence>
<dbReference type="GO" id="GO:0016020">
    <property type="term" value="C:membrane"/>
    <property type="evidence" value="ECO:0007669"/>
    <property type="project" value="UniProtKB-SubCell"/>
</dbReference>
<comment type="subcellular location">
    <subcellularLocation>
        <location evidence="1">Membrane</location>
        <topology evidence="1">Multi-pass membrane protein</topology>
    </subcellularLocation>
</comment>
<protein>
    <recommendedName>
        <fullName evidence="8">DoxX family protein</fullName>
    </recommendedName>
</protein>
<gene>
    <name evidence="6" type="ORF">CJ305_04040</name>
</gene>
<evidence type="ECO:0000256" key="5">
    <source>
        <dbReference type="SAM" id="Phobius"/>
    </source>
</evidence>
<dbReference type="RefSeq" id="WP_099644978.1">
    <property type="nucleotide sequence ID" value="NZ_KZ319288.1"/>
</dbReference>
<proteinExistence type="predicted"/>
<dbReference type="Pfam" id="PF13564">
    <property type="entry name" value="DoxX_2"/>
    <property type="match status" value="1"/>
</dbReference>
<organism evidence="6 7">
    <name type="scientific">Leeuwenhoekiella nanhaiensis</name>
    <dbReference type="NCBI Taxonomy" id="1655491"/>
    <lineage>
        <taxon>Bacteria</taxon>
        <taxon>Pseudomonadati</taxon>
        <taxon>Bacteroidota</taxon>
        <taxon>Flavobacteriia</taxon>
        <taxon>Flavobacteriales</taxon>
        <taxon>Flavobacteriaceae</taxon>
        <taxon>Leeuwenhoekiella</taxon>
    </lineage>
</organism>
<dbReference type="OrthoDB" id="797173at2"/>
<feature type="transmembrane region" description="Helical" evidence="5">
    <location>
        <begin position="67"/>
        <end position="84"/>
    </location>
</feature>
<dbReference type="InterPro" id="IPR032808">
    <property type="entry name" value="DoxX"/>
</dbReference>
<comment type="caution">
    <text evidence="6">The sequence shown here is derived from an EMBL/GenBank/DDBJ whole genome shotgun (WGS) entry which is preliminary data.</text>
</comment>
<keyword evidence="4 5" id="KW-0472">Membrane</keyword>
<accession>A0A2G1VTN0</accession>
<feature type="transmembrane region" description="Helical" evidence="5">
    <location>
        <begin position="96"/>
        <end position="114"/>
    </location>
</feature>
<sequence>MELLVTLSKVIIAISIVIVWVLRWDNIVKEFKEYGLSDLTRNFVGASKIALSTLLITSIWYPGLAAIPALLMAFLMICAQFAHFKVKNPFSKHLPSLALLVLSLFIAGYHYGFFN</sequence>
<evidence type="ECO:0000256" key="3">
    <source>
        <dbReference type="ARBA" id="ARBA00022989"/>
    </source>
</evidence>
<name>A0A2G1VTN0_9FLAO</name>
<keyword evidence="3 5" id="KW-1133">Transmembrane helix</keyword>
<dbReference type="EMBL" id="NQXA01000002">
    <property type="protein sequence ID" value="PHQ30143.1"/>
    <property type="molecule type" value="Genomic_DNA"/>
</dbReference>
<keyword evidence="7" id="KW-1185">Reference proteome</keyword>
<dbReference type="AlphaFoldDB" id="A0A2G1VTN0"/>
<feature type="transmembrane region" description="Helical" evidence="5">
    <location>
        <begin position="6"/>
        <end position="22"/>
    </location>
</feature>
<dbReference type="Proteomes" id="UP000229433">
    <property type="component" value="Unassembled WGS sequence"/>
</dbReference>
<evidence type="ECO:0000313" key="7">
    <source>
        <dbReference type="Proteomes" id="UP000229433"/>
    </source>
</evidence>
<evidence type="ECO:0000256" key="4">
    <source>
        <dbReference type="ARBA" id="ARBA00023136"/>
    </source>
</evidence>
<evidence type="ECO:0000256" key="1">
    <source>
        <dbReference type="ARBA" id="ARBA00004141"/>
    </source>
</evidence>
<evidence type="ECO:0000313" key="6">
    <source>
        <dbReference type="EMBL" id="PHQ30143.1"/>
    </source>
</evidence>
<keyword evidence="2 5" id="KW-0812">Transmembrane</keyword>
<evidence type="ECO:0008006" key="8">
    <source>
        <dbReference type="Google" id="ProtNLM"/>
    </source>
</evidence>